<gene>
    <name evidence="1" type="ORF">DXC34_13885</name>
</gene>
<proteinExistence type="predicted"/>
<reference evidence="1 2" key="1">
    <citation type="submission" date="2018-08" db="EMBL/GenBank/DDBJ databases">
        <title>A genome reference for cultivated species of the human gut microbiota.</title>
        <authorList>
            <person name="Zou Y."/>
            <person name="Xue W."/>
            <person name="Luo G."/>
        </authorList>
    </citation>
    <scope>NUCLEOTIDE SEQUENCE [LARGE SCALE GENOMIC DNA]</scope>
    <source>
        <strain evidence="1 2">TF03-6</strain>
    </source>
</reference>
<comment type="caution">
    <text evidence="1">The sequence shown here is derived from an EMBL/GenBank/DDBJ whole genome shotgun (WGS) entry which is preliminary data.</text>
</comment>
<sequence length="72" mass="8194">MKVHDGLCFVRSGVEIHTDPETKKEIADALGFVYVTFVDDNTLTPSQNEATFKEGLRYSQKLFKDLITDIKE</sequence>
<protein>
    <submittedName>
        <fullName evidence="1">Uncharacterized protein</fullName>
    </submittedName>
</protein>
<dbReference type="Proteomes" id="UP000261223">
    <property type="component" value="Unassembled WGS sequence"/>
</dbReference>
<dbReference type="AlphaFoldDB" id="A0A3E4ULX9"/>
<organism evidence="1 2">
    <name type="scientific">Bacteroides stercoris</name>
    <dbReference type="NCBI Taxonomy" id="46506"/>
    <lineage>
        <taxon>Bacteria</taxon>
        <taxon>Pseudomonadati</taxon>
        <taxon>Bacteroidota</taxon>
        <taxon>Bacteroidia</taxon>
        <taxon>Bacteroidales</taxon>
        <taxon>Bacteroidaceae</taxon>
        <taxon>Bacteroides</taxon>
    </lineage>
</organism>
<name>A0A3E4ULX9_BACSE</name>
<evidence type="ECO:0000313" key="1">
    <source>
        <dbReference type="EMBL" id="RGM11289.1"/>
    </source>
</evidence>
<dbReference type="EMBL" id="QSSV01000019">
    <property type="protein sequence ID" value="RGM11289.1"/>
    <property type="molecule type" value="Genomic_DNA"/>
</dbReference>
<evidence type="ECO:0000313" key="2">
    <source>
        <dbReference type="Proteomes" id="UP000261223"/>
    </source>
</evidence>
<accession>A0A3E4ULX9</accession>